<sequence>MVSASFPTGVTAPTPVTTTRRNERTPSPPNAARSRERAGAKTSAQVYDRSGRAGQRCLRGARRDGRESAAGSEFSASFWSC</sequence>
<reference evidence="3" key="1">
    <citation type="submission" date="2015-07" db="EMBL/GenBank/DDBJ databases">
        <title>Complete genome sequence and phylogenetic analysis of Limnochorda pilosa.</title>
        <authorList>
            <person name="Watanabe M."/>
            <person name="Kojima H."/>
            <person name="Fukui M."/>
        </authorList>
    </citation>
    <scope>NUCLEOTIDE SEQUENCE [LARGE SCALE GENOMIC DNA]</scope>
    <source>
        <strain evidence="3">HC45</strain>
    </source>
</reference>
<reference evidence="3" key="2">
    <citation type="journal article" date="2016" name="Int. J. Syst. Evol. Microbiol.">
        <title>Complete genome sequence and cell structure of Limnochorda pilosa, a Gram-negative spore-former within the phylum Firmicutes.</title>
        <authorList>
            <person name="Watanabe M."/>
            <person name="Kojima H."/>
            <person name="Fukui M."/>
        </authorList>
    </citation>
    <scope>NUCLEOTIDE SEQUENCE [LARGE SCALE GENOMIC DNA]</scope>
    <source>
        <strain evidence="3">HC45</strain>
    </source>
</reference>
<evidence type="ECO:0000256" key="1">
    <source>
        <dbReference type="SAM" id="MobiDB-lite"/>
    </source>
</evidence>
<name>A0A0K2SQ20_LIMPI</name>
<accession>A0A0K2SQ20</accession>
<proteinExistence type="predicted"/>
<protein>
    <submittedName>
        <fullName evidence="2">Uncharacterized protein</fullName>
    </submittedName>
</protein>
<dbReference type="AlphaFoldDB" id="A0A0K2SQ20"/>
<gene>
    <name evidence="2" type="ORF">LIP_3403</name>
</gene>
<evidence type="ECO:0000313" key="2">
    <source>
        <dbReference type="EMBL" id="BAS29215.1"/>
    </source>
</evidence>
<dbReference type="EMBL" id="AP014924">
    <property type="protein sequence ID" value="BAS29215.1"/>
    <property type="molecule type" value="Genomic_DNA"/>
</dbReference>
<organism evidence="2 3">
    <name type="scientific">Limnochorda pilosa</name>
    <dbReference type="NCBI Taxonomy" id="1555112"/>
    <lineage>
        <taxon>Bacteria</taxon>
        <taxon>Bacillati</taxon>
        <taxon>Bacillota</taxon>
        <taxon>Limnochordia</taxon>
        <taxon>Limnochordales</taxon>
        <taxon>Limnochordaceae</taxon>
        <taxon>Limnochorda</taxon>
    </lineage>
</organism>
<evidence type="ECO:0000313" key="3">
    <source>
        <dbReference type="Proteomes" id="UP000065807"/>
    </source>
</evidence>
<dbReference type="Proteomes" id="UP000065807">
    <property type="component" value="Chromosome"/>
</dbReference>
<feature type="compositionally biased region" description="Low complexity" evidence="1">
    <location>
        <begin position="7"/>
        <end position="19"/>
    </location>
</feature>
<keyword evidence="3" id="KW-1185">Reference proteome</keyword>
<feature type="compositionally biased region" description="Low complexity" evidence="1">
    <location>
        <begin position="68"/>
        <end position="81"/>
    </location>
</feature>
<dbReference type="KEGG" id="lpil:LIP_3403"/>
<dbReference type="STRING" id="1555112.LIP_3403"/>
<feature type="region of interest" description="Disordered" evidence="1">
    <location>
        <begin position="1"/>
        <end position="81"/>
    </location>
</feature>